<dbReference type="OMA" id="PRIIMAP"/>
<evidence type="ECO:0000313" key="4">
    <source>
        <dbReference type="EnsemblMetazoa" id="HelroP193204"/>
    </source>
</evidence>
<dbReference type="AlphaFoldDB" id="T1FUR1"/>
<reference evidence="5" key="1">
    <citation type="submission" date="2012-12" db="EMBL/GenBank/DDBJ databases">
        <authorList>
            <person name="Hellsten U."/>
            <person name="Grimwood J."/>
            <person name="Chapman J.A."/>
            <person name="Shapiro H."/>
            <person name="Aerts A."/>
            <person name="Otillar R.P."/>
            <person name="Terry A.Y."/>
            <person name="Boore J.L."/>
            <person name="Simakov O."/>
            <person name="Marletaz F."/>
            <person name="Cho S.-J."/>
            <person name="Edsinger-Gonzales E."/>
            <person name="Havlak P."/>
            <person name="Kuo D.-H."/>
            <person name="Larsson T."/>
            <person name="Lv J."/>
            <person name="Arendt D."/>
            <person name="Savage R."/>
            <person name="Osoegawa K."/>
            <person name="de Jong P."/>
            <person name="Lindberg D.R."/>
            <person name="Seaver E.C."/>
            <person name="Weisblat D.A."/>
            <person name="Putnam N.H."/>
            <person name="Grigoriev I.V."/>
            <person name="Rokhsar D.S."/>
        </authorList>
    </citation>
    <scope>NUCLEOTIDE SEQUENCE</scope>
</reference>
<feature type="domain" description="HDAg" evidence="2">
    <location>
        <begin position="73"/>
        <end position="238"/>
    </location>
</feature>
<dbReference type="InParanoid" id="T1FUR1"/>
<dbReference type="InterPro" id="IPR037517">
    <property type="entry name" value="HDAG_dom"/>
</dbReference>
<dbReference type="EMBL" id="AMQM01006211">
    <property type="status" value="NOT_ANNOTATED_CDS"/>
    <property type="molecule type" value="Genomic_DNA"/>
</dbReference>
<dbReference type="RefSeq" id="XP_009024257.1">
    <property type="nucleotide sequence ID" value="XM_009026009.1"/>
</dbReference>
<dbReference type="PROSITE" id="PS51838">
    <property type="entry name" value="HDAG"/>
    <property type="match status" value="1"/>
</dbReference>
<keyword evidence="5" id="KW-1185">Reference proteome</keyword>
<feature type="region of interest" description="Disordered" evidence="1">
    <location>
        <begin position="270"/>
        <end position="313"/>
    </location>
</feature>
<gene>
    <name evidence="4" type="primary">20212557</name>
    <name evidence="3" type="ORF">HELRODRAFT_193204</name>
</gene>
<evidence type="ECO:0000259" key="2">
    <source>
        <dbReference type="PROSITE" id="PS51838"/>
    </source>
</evidence>
<evidence type="ECO:0000313" key="5">
    <source>
        <dbReference type="Proteomes" id="UP000015101"/>
    </source>
</evidence>
<dbReference type="GO" id="GO:0032021">
    <property type="term" value="C:NELF complex"/>
    <property type="evidence" value="ECO:0000318"/>
    <property type="project" value="GO_Central"/>
</dbReference>
<dbReference type="OrthoDB" id="2135488at2759"/>
<evidence type="ECO:0000313" key="3">
    <source>
        <dbReference type="EMBL" id="ESN97808.1"/>
    </source>
</evidence>
<dbReference type="InterPro" id="IPR056557">
    <property type="entry name" value="NELF-A_N"/>
</dbReference>
<sequence length="729" mass="81159">MAASSRETDTTIWLNNKLGSTDDLWSGNSICSQLSKDRLLTIIDCFHTLQAHVKWKQELEELYRIACNDADLWVSTVADILRTFPSTGNLNAEVKDNHVIFHEIISDLRKLVRKGQDVSMYPLEGCYLSRSALISVAGPLQPPAKHFALKRRPKSAALRVELLQKSTDAANNLKKNVSTYPVKMRSFAKKMNDDIFGMIKSFYFANQASADDMQMMVWASILIQRTIILTLRIPGAVVFGRDYISNSKTTPLLLEFDALPLSAKETKKRKKMELEMQKTAKKEEQAALSSPTSIAITSPTQSTSTSAASQSSSSTMPDYAAGLLAVTSFDSLATSTATNLMNQTVTPTSTLNNLTSLTVNNLITLQAVQQQQQQPPQQQLTTSSLLSPNIILPSPTSNPQTIRFTVVPSSAAQQQQQQIFLSARQPHQQIRQIILTTPALNMQQQLQQQPQQQLQQQPQQQLQQTIVLRPANQLQQTAATTMNKMLSANNPIVIRASASSLNNINNNNNNAIIINNINNLNSINIKNLNIKSINMNVHNNNNNNTATNATNEVVQFAPTNLSTNNTISSANNNNTVIINNNNKATILNTPRHVIRTLQLQLQQQQQQLLQQQQQQSIATTSTAEESQPKKELILTREQVFEAQEMFKIFPNITRAEKALILGFMAGARDNPCPNQGPVLNIRLGETVESIEQPDGAFHPMVVETHLQLNYSSGEFKQFRKIRDREVDAE</sequence>
<dbReference type="GO" id="GO:0034244">
    <property type="term" value="P:negative regulation of transcription elongation by RNA polymerase II"/>
    <property type="evidence" value="ECO:0000318"/>
    <property type="project" value="GO_Central"/>
</dbReference>
<dbReference type="Proteomes" id="UP000015101">
    <property type="component" value="Unassembled WGS sequence"/>
</dbReference>
<reference evidence="3 5" key="2">
    <citation type="journal article" date="2013" name="Nature">
        <title>Insights into bilaterian evolution from three spiralian genomes.</title>
        <authorList>
            <person name="Simakov O."/>
            <person name="Marletaz F."/>
            <person name="Cho S.J."/>
            <person name="Edsinger-Gonzales E."/>
            <person name="Havlak P."/>
            <person name="Hellsten U."/>
            <person name="Kuo D.H."/>
            <person name="Larsson T."/>
            <person name="Lv J."/>
            <person name="Arendt D."/>
            <person name="Savage R."/>
            <person name="Osoegawa K."/>
            <person name="de Jong P."/>
            <person name="Grimwood J."/>
            <person name="Chapman J.A."/>
            <person name="Shapiro H."/>
            <person name="Aerts A."/>
            <person name="Otillar R.P."/>
            <person name="Terry A.Y."/>
            <person name="Boore J.L."/>
            <person name="Grigoriev I.V."/>
            <person name="Lindberg D.R."/>
            <person name="Seaver E.C."/>
            <person name="Weisblat D.A."/>
            <person name="Putnam N.H."/>
            <person name="Rokhsar D.S."/>
        </authorList>
    </citation>
    <scope>NUCLEOTIDE SEQUENCE</scope>
</reference>
<dbReference type="eggNOG" id="ENOG502QTCD">
    <property type="taxonomic scope" value="Eukaryota"/>
</dbReference>
<organism evidence="4 5">
    <name type="scientific">Helobdella robusta</name>
    <name type="common">Californian leech</name>
    <dbReference type="NCBI Taxonomy" id="6412"/>
    <lineage>
        <taxon>Eukaryota</taxon>
        <taxon>Metazoa</taxon>
        <taxon>Spiralia</taxon>
        <taxon>Lophotrochozoa</taxon>
        <taxon>Annelida</taxon>
        <taxon>Clitellata</taxon>
        <taxon>Hirudinea</taxon>
        <taxon>Rhynchobdellida</taxon>
        <taxon>Glossiphoniidae</taxon>
        <taxon>Helobdella</taxon>
    </lineage>
</organism>
<dbReference type="KEGG" id="hro:HELRODRAFT_193204"/>
<dbReference type="STRING" id="6412.T1FUR1"/>
<feature type="compositionally biased region" description="Low complexity" evidence="1">
    <location>
        <begin position="289"/>
        <end position="313"/>
    </location>
</feature>
<dbReference type="GeneID" id="20212557"/>
<accession>T1FUR1</accession>
<dbReference type="Pfam" id="PF23553">
    <property type="entry name" value="NELF-A_N"/>
    <property type="match status" value="1"/>
</dbReference>
<dbReference type="EMBL" id="KB097304">
    <property type="protein sequence ID" value="ESN97808.1"/>
    <property type="molecule type" value="Genomic_DNA"/>
</dbReference>
<dbReference type="CTD" id="20212557"/>
<protein>
    <recommendedName>
        <fullName evidence="2">HDAg domain-containing protein</fullName>
    </recommendedName>
</protein>
<name>T1FUR1_HELRO</name>
<dbReference type="HOGENOM" id="CLU_380039_0_0_1"/>
<feature type="compositionally biased region" description="Basic and acidic residues" evidence="1">
    <location>
        <begin position="272"/>
        <end position="285"/>
    </location>
</feature>
<dbReference type="InterPro" id="IPR052828">
    <property type="entry name" value="NELF-A_domain"/>
</dbReference>
<proteinExistence type="predicted"/>
<evidence type="ECO:0000256" key="1">
    <source>
        <dbReference type="SAM" id="MobiDB-lite"/>
    </source>
</evidence>
<dbReference type="PANTHER" id="PTHR13328">
    <property type="entry name" value="NEGATIVE ELONGATION FACTOR A NELF-A"/>
    <property type="match status" value="1"/>
</dbReference>
<dbReference type="PANTHER" id="PTHR13328:SF4">
    <property type="entry name" value="NEGATIVE ELONGATION FACTOR A"/>
    <property type="match status" value="1"/>
</dbReference>
<dbReference type="EnsemblMetazoa" id="HelroT193204">
    <property type="protein sequence ID" value="HelroP193204"/>
    <property type="gene ID" value="HelroG193204"/>
</dbReference>
<reference evidence="4" key="3">
    <citation type="submission" date="2015-06" db="UniProtKB">
        <authorList>
            <consortium name="EnsemblMetazoa"/>
        </authorList>
    </citation>
    <scope>IDENTIFICATION</scope>
</reference>